<accession>A0A1H7N7H8</accession>
<evidence type="ECO:0000313" key="2">
    <source>
        <dbReference type="EMBL" id="SEL18837.1"/>
    </source>
</evidence>
<dbReference type="RefSeq" id="WP_074867854.1">
    <property type="nucleotide sequence ID" value="NZ_FOAS01000009.1"/>
</dbReference>
<dbReference type="PANTHER" id="PTHR11647:SF1">
    <property type="entry name" value="COLLAPSIN RESPONSE MEDIATOR PROTEIN"/>
    <property type="match status" value="1"/>
</dbReference>
<evidence type="ECO:0000259" key="1">
    <source>
        <dbReference type="Pfam" id="PF07969"/>
    </source>
</evidence>
<dbReference type="InterPro" id="IPR013108">
    <property type="entry name" value="Amidohydro_3"/>
</dbReference>
<dbReference type="SUPFAM" id="SSF51338">
    <property type="entry name" value="Composite domain of metallo-dependent hydrolases"/>
    <property type="match status" value="1"/>
</dbReference>
<dbReference type="Pfam" id="PF07969">
    <property type="entry name" value="Amidohydro_3"/>
    <property type="match status" value="1"/>
</dbReference>
<dbReference type="Gene3D" id="2.30.40.10">
    <property type="entry name" value="Urease, subunit C, domain 1"/>
    <property type="match status" value="1"/>
</dbReference>
<dbReference type="Proteomes" id="UP000185766">
    <property type="component" value="Unassembled WGS sequence"/>
</dbReference>
<protein>
    <submittedName>
        <fullName evidence="2">N-acyl-D-aspartate/D-glutamate deacylase</fullName>
    </submittedName>
</protein>
<dbReference type="InterPro" id="IPR011059">
    <property type="entry name" value="Metal-dep_hydrolase_composite"/>
</dbReference>
<name>A0A1H7N7H8_9GAMM</name>
<reference evidence="2 3" key="1">
    <citation type="submission" date="2016-10" db="EMBL/GenBank/DDBJ databases">
        <authorList>
            <person name="de Groot N.N."/>
        </authorList>
    </citation>
    <scope>NUCLEOTIDE SEQUENCE [LARGE SCALE GENOMIC DNA]</scope>
    <source>
        <strain evidence="2 3">JCM 19513</strain>
    </source>
</reference>
<feature type="domain" description="Amidohydrolase 3" evidence="1">
    <location>
        <begin position="49"/>
        <end position="215"/>
    </location>
</feature>
<proteinExistence type="predicted"/>
<gene>
    <name evidence="2" type="ORF">SAMN05216214_10932</name>
</gene>
<dbReference type="PANTHER" id="PTHR11647">
    <property type="entry name" value="HYDRANTOINASE/DIHYDROPYRIMIDINASE FAMILY MEMBER"/>
    <property type="match status" value="1"/>
</dbReference>
<organism evidence="2 3">
    <name type="scientific">Atopomonas hussainii</name>
    <dbReference type="NCBI Taxonomy" id="1429083"/>
    <lineage>
        <taxon>Bacteria</taxon>
        <taxon>Pseudomonadati</taxon>
        <taxon>Pseudomonadota</taxon>
        <taxon>Gammaproteobacteria</taxon>
        <taxon>Pseudomonadales</taxon>
        <taxon>Pseudomonadaceae</taxon>
        <taxon>Atopomonas</taxon>
    </lineage>
</organism>
<dbReference type="InterPro" id="IPR032466">
    <property type="entry name" value="Metal_Hydrolase"/>
</dbReference>
<dbReference type="STRING" id="1429083.GCA_001885685_02978"/>
<evidence type="ECO:0000313" key="3">
    <source>
        <dbReference type="Proteomes" id="UP000185766"/>
    </source>
</evidence>
<dbReference type="InterPro" id="IPR050378">
    <property type="entry name" value="Metallo-dep_Hydrolases_sf"/>
</dbReference>
<sequence>MRNPEQFDTLIQNATVFNPGEPPRVEDIAIADGFIVARGAGLSAEHAKQVIDASGQWAMPGLYDIHTHYDLELEVAPGLPESLRHGTTTVVIANCSLGLAFGNQRKDGADPIVDCYARVENIPKAVLRQCADKVDWHTPREYLQHLDRLNLGPNVVALYPHSMLRVEVMGFNSSISRDPSAAEVSQMQQLLKDGLAMGYAGFSTDALPFHYLANQPNCAKTIPTQFARYAEIKALTDVVREQGALWQATPPKDSVLGTLKTFLLTSGRLHGKPLKTTVVAALDVHNNRKIIRLGRLMARVLNSRWLDGRFYLQALAAPFKTWADGAMTPLAEEIPELRRLNETDLEDRTARQQILANPEFIRAFRAMWLKGKQGFSVAAIKRKWRLEDYAFNRELADMTIDVCPYAPWQKLTFAEVFARVTAVKTGEAAAQDEEEARLCREEFFWVGDEADFVLQMLRSFDTELSWYTVSANRDLHTVRELLMDPLLLPGFNDSGAHLTNMAFYDCNLRALKLAAEGGEADVAYMVKRLTRDAAEVLGVEGGTLDIGARADLILLDPQALARYDGEANVQRVYREAFQHDQLVNRSDGVVPLVMVGGQIAWQNDAFSAAWGQQKLGTLLYPQHANAAALASDARQVA</sequence>
<dbReference type="SUPFAM" id="SSF51556">
    <property type="entry name" value="Metallo-dependent hydrolases"/>
    <property type="match status" value="1"/>
</dbReference>
<dbReference type="GO" id="GO:0016812">
    <property type="term" value="F:hydrolase activity, acting on carbon-nitrogen (but not peptide) bonds, in cyclic amides"/>
    <property type="evidence" value="ECO:0007669"/>
    <property type="project" value="TreeGrafter"/>
</dbReference>
<dbReference type="EMBL" id="FOAS01000009">
    <property type="protein sequence ID" value="SEL18837.1"/>
    <property type="molecule type" value="Genomic_DNA"/>
</dbReference>
<dbReference type="AlphaFoldDB" id="A0A1H7N7H8"/>
<keyword evidence="3" id="KW-1185">Reference proteome</keyword>
<dbReference type="Gene3D" id="3.20.20.140">
    <property type="entry name" value="Metal-dependent hydrolases"/>
    <property type="match status" value="1"/>
</dbReference>
<dbReference type="GO" id="GO:0005829">
    <property type="term" value="C:cytosol"/>
    <property type="evidence" value="ECO:0007669"/>
    <property type="project" value="TreeGrafter"/>
</dbReference>